<sequence length="370" mass="42365">MHITIDARFWGPFNTGLGRYTENLIRHLLELPNATEYTLIINSDNHEKFIDYLDRVHLVLNNAPHHTLREQLSLSSNILQSKSDLIHFPHYIVPIFNSGKPYVVTIHDIIKHKYSKDSSTLNPILFRSKYFFYDWTVKNAIRDSKAIIVPSNYVKNDLVEWFKAPLSKIFVTYEGADDFKALKQVGNFSFPLADQSYILVVGNAYPYKNVQTVLASIAQLDENLHVVMVGVRDVFVHNLEPLIKSLGIKHRVHLLGFVDDATLSFLYSHALCYVSASLEEGFGIQPLEAMTMNCPVIVSDIPTYREICGNAVLYFPPQNHLALRDAILALTLTKRKTLIEKGKVKVSQYSWRKMAKETHEIYERIVAKSK</sequence>
<proteinExistence type="predicted"/>
<dbReference type="InterPro" id="IPR028098">
    <property type="entry name" value="Glyco_trans_4-like_N"/>
</dbReference>
<evidence type="ECO:0000313" key="5">
    <source>
        <dbReference type="Proteomes" id="UP000178964"/>
    </source>
</evidence>
<comment type="caution">
    <text evidence="4">The sequence shown here is derived from an EMBL/GenBank/DDBJ whole genome shotgun (WGS) entry which is preliminary data.</text>
</comment>
<dbReference type="GO" id="GO:0016757">
    <property type="term" value="F:glycosyltransferase activity"/>
    <property type="evidence" value="ECO:0007669"/>
    <property type="project" value="InterPro"/>
</dbReference>
<name>A0A1F4VQ27_UNCKA</name>
<dbReference type="SUPFAM" id="SSF53756">
    <property type="entry name" value="UDP-Glycosyltransferase/glycogen phosphorylase"/>
    <property type="match status" value="1"/>
</dbReference>
<dbReference type="Gene3D" id="3.40.50.2000">
    <property type="entry name" value="Glycogen Phosphorylase B"/>
    <property type="match status" value="2"/>
</dbReference>
<dbReference type="AlphaFoldDB" id="A0A1F4VQ27"/>
<dbReference type="Pfam" id="PF00534">
    <property type="entry name" value="Glycos_transf_1"/>
    <property type="match status" value="1"/>
</dbReference>
<dbReference type="GO" id="GO:0009103">
    <property type="term" value="P:lipopolysaccharide biosynthetic process"/>
    <property type="evidence" value="ECO:0007669"/>
    <property type="project" value="TreeGrafter"/>
</dbReference>
<dbReference type="InterPro" id="IPR001296">
    <property type="entry name" value="Glyco_trans_1"/>
</dbReference>
<keyword evidence="1" id="KW-0808">Transferase</keyword>
<dbReference type="Pfam" id="PF13439">
    <property type="entry name" value="Glyco_transf_4"/>
    <property type="match status" value="1"/>
</dbReference>
<evidence type="ECO:0008006" key="6">
    <source>
        <dbReference type="Google" id="ProtNLM"/>
    </source>
</evidence>
<dbReference type="PANTHER" id="PTHR46401">
    <property type="entry name" value="GLYCOSYLTRANSFERASE WBBK-RELATED"/>
    <property type="match status" value="1"/>
</dbReference>
<feature type="domain" description="Glycosyltransferase subfamily 4-like N-terminal" evidence="3">
    <location>
        <begin position="16"/>
        <end position="177"/>
    </location>
</feature>
<dbReference type="Proteomes" id="UP000178964">
    <property type="component" value="Unassembled WGS sequence"/>
</dbReference>
<organism evidence="4 5">
    <name type="scientific">candidate division WWE3 bacterium RIFCSPLOWO2_01_FULL_42_11</name>
    <dbReference type="NCBI Taxonomy" id="1802627"/>
    <lineage>
        <taxon>Bacteria</taxon>
        <taxon>Katanobacteria</taxon>
    </lineage>
</organism>
<reference evidence="4 5" key="1">
    <citation type="journal article" date="2016" name="Nat. Commun.">
        <title>Thousands of microbial genomes shed light on interconnected biogeochemical processes in an aquifer system.</title>
        <authorList>
            <person name="Anantharaman K."/>
            <person name="Brown C.T."/>
            <person name="Hug L.A."/>
            <person name="Sharon I."/>
            <person name="Castelle C.J."/>
            <person name="Probst A.J."/>
            <person name="Thomas B.C."/>
            <person name="Singh A."/>
            <person name="Wilkins M.J."/>
            <person name="Karaoz U."/>
            <person name="Brodie E.L."/>
            <person name="Williams K.H."/>
            <person name="Hubbard S.S."/>
            <person name="Banfield J.F."/>
        </authorList>
    </citation>
    <scope>NUCLEOTIDE SEQUENCE [LARGE SCALE GENOMIC DNA]</scope>
</reference>
<protein>
    <recommendedName>
        <fullName evidence="6">Glycosyl transferase family 1 domain-containing protein</fullName>
    </recommendedName>
</protein>
<accession>A0A1F4VQ27</accession>
<evidence type="ECO:0000256" key="1">
    <source>
        <dbReference type="ARBA" id="ARBA00022679"/>
    </source>
</evidence>
<dbReference type="STRING" id="1802627.A3A70_02560"/>
<dbReference type="PANTHER" id="PTHR46401:SF2">
    <property type="entry name" value="GLYCOSYLTRANSFERASE WBBK-RELATED"/>
    <property type="match status" value="1"/>
</dbReference>
<evidence type="ECO:0000259" key="3">
    <source>
        <dbReference type="Pfam" id="PF13439"/>
    </source>
</evidence>
<evidence type="ECO:0000259" key="2">
    <source>
        <dbReference type="Pfam" id="PF00534"/>
    </source>
</evidence>
<dbReference type="EMBL" id="MEVK01000018">
    <property type="protein sequence ID" value="OGC59304.1"/>
    <property type="molecule type" value="Genomic_DNA"/>
</dbReference>
<dbReference type="CDD" id="cd03809">
    <property type="entry name" value="GT4_MtfB-like"/>
    <property type="match status" value="1"/>
</dbReference>
<evidence type="ECO:0000313" key="4">
    <source>
        <dbReference type="EMBL" id="OGC59304.1"/>
    </source>
</evidence>
<feature type="domain" description="Glycosyl transferase family 1" evidence="2">
    <location>
        <begin position="194"/>
        <end position="341"/>
    </location>
</feature>
<gene>
    <name evidence="4" type="ORF">A3A70_02560</name>
</gene>